<accession>A0A2P5EM71</accession>
<evidence type="ECO:0000313" key="3">
    <source>
        <dbReference type="EMBL" id="PON86651.1"/>
    </source>
</evidence>
<dbReference type="OrthoDB" id="413361at2759"/>
<gene>
    <name evidence="3" type="ORF">TorRG33x02_175870</name>
</gene>
<dbReference type="AlphaFoldDB" id="A0A2P5EM71"/>
<evidence type="ECO:0000313" key="4">
    <source>
        <dbReference type="Proteomes" id="UP000237000"/>
    </source>
</evidence>
<protein>
    <recommendedName>
        <fullName evidence="2">Retrovirus-related Pol polyprotein from transposon TNT 1-94-like beta-barrel domain-containing protein</fullName>
    </recommendedName>
</protein>
<proteinExistence type="predicted"/>
<comment type="caution">
    <text evidence="3">The sequence shown here is derived from an EMBL/GenBank/DDBJ whole genome shotgun (WGS) entry which is preliminary data.</text>
</comment>
<sequence>MEASQRSKSLNDNQSENTSTEKRLGSSEVVRSSGRPRKSLSVKDTQDLWLVNSGSNVNVGNDKKWFIEPNQLTDACHHLEVGDNQRVRVESMGDAYLQINDSSMIVKDCFYAPGFSINILSVSKMNKEGYRFMFDKK</sequence>
<dbReference type="InterPro" id="IPR054722">
    <property type="entry name" value="PolX-like_BBD"/>
</dbReference>
<evidence type="ECO:0000256" key="1">
    <source>
        <dbReference type="SAM" id="MobiDB-lite"/>
    </source>
</evidence>
<keyword evidence="4" id="KW-1185">Reference proteome</keyword>
<feature type="region of interest" description="Disordered" evidence="1">
    <location>
        <begin position="1"/>
        <end position="41"/>
    </location>
</feature>
<feature type="non-terminal residue" evidence="3">
    <location>
        <position position="137"/>
    </location>
</feature>
<dbReference type="Proteomes" id="UP000237000">
    <property type="component" value="Unassembled WGS sequence"/>
</dbReference>
<feature type="domain" description="Retrovirus-related Pol polyprotein from transposon TNT 1-94-like beta-barrel" evidence="2">
    <location>
        <begin position="49"/>
        <end position="130"/>
    </location>
</feature>
<dbReference type="InParanoid" id="A0A2P5EM71"/>
<evidence type="ECO:0000259" key="2">
    <source>
        <dbReference type="Pfam" id="PF22936"/>
    </source>
</evidence>
<reference evidence="4" key="1">
    <citation type="submission" date="2016-06" db="EMBL/GenBank/DDBJ databases">
        <title>Parallel loss of symbiosis genes in relatives of nitrogen-fixing non-legume Parasponia.</title>
        <authorList>
            <person name="Van Velzen R."/>
            <person name="Holmer R."/>
            <person name="Bu F."/>
            <person name="Rutten L."/>
            <person name="Van Zeijl A."/>
            <person name="Liu W."/>
            <person name="Santuari L."/>
            <person name="Cao Q."/>
            <person name="Sharma T."/>
            <person name="Shen D."/>
            <person name="Roswanjaya Y."/>
            <person name="Wardhani T."/>
            <person name="Kalhor M.S."/>
            <person name="Jansen J."/>
            <person name="Van den Hoogen J."/>
            <person name="Gungor B."/>
            <person name="Hartog M."/>
            <person name="Hontelez J."/>
            <person name="Verver J."/>
            <person name="Yang W.-C."/>
            <person name="Schijlen E."/>
            <person name="Repin R."/>
            <person name="Schilthuizen M."/>
            <person name="Schranz E."/>
            <person name="Heidstra R."/>
            <person name="Miyata K."/>
            <person name="Fedorova E."/>
            <person name="Kohlen W."/>
            <person name="Bisseling T."/>
            <person name="Smit S."/>
            <person name="Geurts R."/>
        </authorList>
    </citation>
    <scope>NUCLEOTIDE SEQUENCE [LARGE SCALE GENOMIC DNA]</scope>
    <source>
        <strain evidence="4">cv. RG33-2</strain>
    </source>
</reference>
<name>A0A2P5EM71_TREOI</name>
<dbReference type="EMBL" id="JXTC01000129">
    <property type="protein sequence ID" value="PON86651.1"/>
    <property type="molecule type" value="Genomic_DNA"/>
</dbReference>
<feature type="compositionally biased region" description="Polar residues" evidence="1">
    <location>
        <begin position="1"/>
        <end position="18"/>
    </location>
</feature>
<dbReference type="Pfam" id="PF22936">
    <property type="entry name" value="Pol_BBD"/>
    <property type="match status" value="1"/>
</dbReference>
<organism evidence="3 4">
    <name type="scientific">Trema orientale</name>
    <name type="common">Charcoal tree</name>
    <name type="synonym">Celtis orientalis</name>
    <dbReference type="NCBI Taxonomy" id="63057"/>
    <lineage>
        <taxon>Eukaryota</taxon>
        <taxon>Viridiplantae</taxon>
        <taxon>Streptophyta</taxon>
        <taxon>Embryophyta</taxon>
        <taxon>Tracheophyta</taxon>
        <taxon>Spermatophyta</taxon>
        <taxon>Magnoliopsida</taxon>
        <taxon>eudicotyledons</taxon>
        <taxon>Gunneridae</taxon>
        <taxon>Pentapetalae</taxon>
        <taxon>rosids</taxon>
        <taxon>fabids</taxon>
        <taxon>Rosales</taxon>
        <taxon>Cannabaceae</taxon>
        <taxon>Trema</taxon>
    </lineage>
</organism>